<keyword evidence="4" id="KW-1133">Transmembrane helix</keyword>
<keyword evidence="5" id="KW-0472">Membrane</keyword>
<dbReference type="Pfam" id="PF10442">
    <property type="entry name" value="FIST_C"/>
    <property type="match status" value="1"/>
</dbReference>
<dbReference type="Pfam" id="PF08495">
    <property type="entry name" value="FIST"/>
    <property type="match status" value="1"/>
</dbReference>
<dbReference type="InterPro" id="IPR016741">
    <property type="entry name" value="UCP018953"/>
</dbReference>
<evidence type="ECO:0000256" key="4">
    <source>
        <dbReference type="ARBA" id="ARBA00022989"/>
    </source>
</evidence>
<accession>A0A951UU97</accession>
<reference evidence="8" key="2">
    <citation type="journal article" date="2022" name="Microbiol. Resour. Announc.">
        <title>Metagenome Sequencing to Explore Phylogenomics of Terrestrial Cyanobacteria.</title>
        <authorList>
            <person name="Ward R.D."/>
            <person name="Stajich J.E."/>
            <person name="Johansen J.R."/>
            <person name="Huntemann M."/>
            <person name="Clum A."/>
            <person name="Foster B."/>
            <person name="Foster B."/>
            <person name="Roux S."/>
            <person name="Palaniappan K."/>
            <person name="Varghese N."/>
            <person name="Mukherjee S."/>
            <person name="Reddy T.B.K."/>
            <person name="Daum C."/>
            <person name="Copeland A."/>
            <person name="Chen I.A."/>
            <person name="Ivanova N.N."/>
            <person name="Kyrpides N.C."/>
            <person name="Shapiro N."/>
            <person name="Eloe-Fadrosh E.A."/>
            <person name="Pietrasiak N."/>
        </authorList>
    </citation>
    <scope>NUCLEOTIDE SEQUENCE</scope>
    <source>
        <strain evidence="8">GSE-NOS-MK-12-04C</strain>
    </source>
</reference>
<evidence type="ECO:0000313" key="9">
    <source>
        <dbReference type="Proteomes" id="UP000729701"/>
    </source>
</evidence>
<reference evidence="8" key="1">
    <citation type="submission" date="2021-05" db="EMBL/GenBank/DDBJ databases">
        <authorList>
            <person name="Pietrasiak N."/>
            <person name="Ward R."/>
            <person name="Stajich J.E."/>
            <person name="Kurbessoian T."/>
        </authorList>
    </citation>
    <scope>NUCLEOTIDE SEQUENCE</scope>
    <source>
        <strain evidence="8">GSE-NOS-MK-12-04C</strain>
    </source>
</reference>
<evidence type="ECO:0000256" key="1">
    <source>
        <dbReference type="ARBA" id="ARBA00004651"/>
    </source>
</evidence>
<name>A0A951UU97_9CYAN</name>
<evidence type="ECO:0000259" key="6">
    <source>
        <dbReference type="SMART" id="SM00897"/>
    </source>
</evidence>
<dbReference type="PANTHER" id="PTHR14939">
    <property type="entry name" value="F-BOX ONLY PROTEIN 22"/>
    <property type="match status" value="1"/>
</dbReference>
<proteinExistence type="predicted"/>
<dbReference type="PANTHER" id="PTHR14939:SF5">
    <property type="entry name" value="F-BOX ONLY PROTEIN 22"/>
    <property type="match status" value="1"/>
</dbReference>
<dbReference type="Proteomes" id="UP000729701">
    <property type="component" value="Unassembled WGS sequence"/>
</dbReference>
<gene>
    <name evidence="8" type="ORF">KME60_19580</name>
</gene>
<feature type="domain" description="FIST C-domain" evidence="7">
    <location>
        <begin position="258"/>
        <end position="404"/>
    </location>
</feature>
<evidence type="ECO:0000313" key="8">
    <source>
        <dbReference type="EMBL" id="MBW4669552.1"/>
    </source>
</evidence>
<sequence length="426" mass="45490">MFPKVEKIKLLASILERDSIELMVQMQWANALSTRPSLEAAVADVVQRATSELTAPADLGLVFISSAFASEYSRLLPLLAEKLSVPVLIGCSGGGVIGTTLGGETEELEAQPALSLTLAHLPGVNVQAFHVAAEDLPDLDSSPDGWQNLIGVPTTPTPQFILLSGAFSSGISNLLQGLDFAYPGSVTVGGQASGGGMGGKIALFCNEHLYREGTVGIALSGNIVLETIVAQGCRPIGKPLQVTKGDRNIILELDEKVPLMVLRDLISNLSEEDRNKAQHSLFVGIVMDEFKQDLHQGDFLIRDILGVDPSAGAIAIGDRVRPGQRLQFHLRDAEASAEELELLLQQYQDKQISEPAAVGALMFACLGRGEGLYGKPNFDSELFQRYLNYIPLAGFFCGGEIGPVGGNTFLHGYTSVFGICRANVRS</sequence>
<dbReference type="EMBL" id="JAHHGZ010000022">
    <property type="protein sequence ID" value="MBW4669552.1"/>
    <property type="molecule type" value="Genomic_DNA"/>
</dbReference>
<dbReference type="PIRSF" id="PIRSF018953">
    <property type="entry name" value="UCP018953"/>
    <property type="match status" value="1"/>
</dbReference>
<feature type="domain" description="FIST" evidence="6">
    <location>
        <begin position="56"/>
        <end position="257"/>
    </location>
</feature>
<evidence type="ECO:0000256" key="5">
    <source>
        <dbReference type="ARBA" id="ARBA00023136"/>
    </source>
</evidence>
<dbReference type="GO" id="GO:0005886">
    <property type="term" value="C:plasma membrane"/>
    <property type="evidence" value="ECO:0007669"/>
    <property type="project" value="UniProtKB-SubCell"/>
</dbReference>
<dbReference type="InterPro" id="IPR019494">
    <property type="entry name" value="FIST_C"/>
</dbReference>
<comment type="subcellular location">
    <subcellularLocation>
        <location evidence="1">Cell membrane</location>
        <topology evidence="1">Multi-pass membrane protein</topology>
    </subcellularLocation>
</comment>
<organism evidence="8 9">
    <name type="scientific">Cyanomargarita calcarea GSE-NOS-MK-12-04C</name>
    <dbReference type="NCBI Taxonomy" id="2839659"/>
    <lineage>
        <taxon>Bacteria</taxon>
        <taxon>Bacillati</taxon>
        <taxon>Cyanobacteriota</taxon>
        <taxon>Cyanophyceae</taxon>
        <taxon>Nostocales</taxon>
        <taxon>Cyanomargaritaceae</taxon>
        <taxon>Cyanomargarita</taxon>
    </lineage>
</organism>
<evidence type="ECO:0000256" key="3">
    <source>
        <dbReference type="ARBA" id="ARBA00022692"/>
    </source>
</evidence>
<dbReference type="SMART" id="SM00897">
    <property type="entry name" value="FIST"/>
    <property type="match status" value="1"/>
</dbReference>
<dbReference type="InterPro" id="IPR013702">
    <property type="entry name" value="FIST_domain_N"/>
</dbReference>
<evidence type="ECO:0000259" key="7">
    <source>
        <dbReference type="SMART" id="SM01204"/>
    </source>
</evidence>
<evidence type="ECO:0000256" key="2">
    <source>
        <dbReference type="ARBA" id="ARBA00022475"/>
    </source>
</evidence>
<dbReference type="SMART" id="SM01204">
    <property type="entry name" value="FIST_C"/>
    <property type="match status" value="1"/>
</dbReference>
<protein>
    <submittedName>
        <fullName evidence="8">FIST C-terminal domain-containing protein</fullName>
    </submittedName>
</protein>
<keyword evidence="3" id="KW-0812">Transmembrane</keyword>
<keyword evidence="2" id="KW-1003">Cell membrane</keyword>
<comment type="caution">
    <text evidence="8">The sequence shown here is derived from an EMBL/GenBank/DDBJ whole genome shotgun (WGS) entry which is preliminary data.</text>
</comment>
<dbReference type="AlphaFoldDB" id="A0A951UU97"/>